<gene>
    <name evidence="1" type="ORF">AF72_12505</name>
</gene>
<proteinExistence type="predicted"/>
<name>Z9JG35_9GAMM</name>
<dbReference type="AlphaFoldDB" id="Z9JG35"/>
<dbReference type="EMBL" id="JDSQ01000031">
    <property type="protein sequence ID" value="EWS77134.1"/>
    <property type="molecule type" value="Genomic_DNA"/>
</dbReference>
<organism evidence="1 2">
    <name type="scientific">Xylella taiwanensis</name>
    <dbReference type="NCBI Taxonomy" id="1444770"/>
    <lineage>
        <taxon>Bacteria</taxon>
        <taxon>Pseudomonadati</taxon>
        <taxon>Pseudomonadota</taxon>
        <taxon>Gammaproteobacteria</taxon>
        <taxon>Lysobacterales</taxon>
        <taxon>Lysobacteraceae</taxon>
        <taxon>Xylella</taxon>
    </lineage>
</organism>
<accession>Z9JG35</accession>
<sequence>MSADRTRWPEHSDPMDVMWGQSIKPDHSEIWMTFKNAYQFPDEGEVPFRVYFKQGHAVKIEKLEP</sequence>
<comment type="caution">
    <text evidence="1">The sequence shown here is derived from an EMBL/GenBank/DDBJ whole genome shotgun (WGS) entry which is preliminary data.</text>
</comment>
<dbReference type="eggNOG" id="ENOG503456G">
    <property type="taxonomic scope" value="Bacteria"/>
</dbReference>
<evidence type="ECO:0000313" key="2">
    <source>
        <dbReference type="Proteomes" id="UP000020406"/>
    </source>
</evidence>
<dbReference type="PATRIC" id="fig|1444770.3.peg.2949"/>
<dbReference type="Proteomes" id="UP000020406">
    <property type="component" value="Unassembled WGS sequence"/>
</dbReference>
<evidence type="ECO:0000313" key="1">
    <source>
        <dbReference type="EMBL" id="EWS77134.1"/>
    </source>
</evidence>
<reference evidence="1 2" key="1">
    <citation type="journal article" date="2014" name="Genome Announc.">
        <title>Draft Genome Sequence of Xylella fastidiosa Pear Leaf Scorch Strain in Taiwan.</title>
        <authorList>
            <person name="Su C.C."/>
            <person name="Deng W.L."/>
            <person name="Jan F.J."/>
            <person name="Chang C.J."/>
            <person name="Huang H."/>
            <person name="Chen J."/>
        </authorList>
    </citation>
    <scope>NUCLEOTIDE SEQUENCE [LARGE SCALE GENOMIC DNA]</scope>
    <source>
        <strain evidence="1 2">PLS229</strain>
    </source>
</reference>
<protein>
    <submittedName>
        <fullName evidence="1">Uncharacterized protein</fullName>
    </submittedName>
</protein>
<dbReference type="STRING" id="1444770.AF72_12505"/>